<proteinExistence type="predicted"/>
<feature type="region of interest" description="Disordered" evidence="2">
    <location>
        <begin position="435"/>
        <end position="609"/>
    </location>
</feature>
<accession>A0ABR3GNB6</accession>
<feature type="domain" description="Putative zinc-finger" evidence="3">
    <location>
        <begin position="1087"/>
        <end position="1106"/>
    </location>
</feature>
<feature type="compositionally biased region" description="Low complexity" evidence="2">
    <location>
        <begin position="144"/>
        <end position="153"/>
    </location>
</feature>
<protein>
    <recommendedName>
        <fullName evidence="3">Putative zinc-finger domain-containing protein</fullName>
    </recommendedName>
</protein>
<feature type="compositionally biased region" description="Basic and acidic residues" evidence="2">
    <location>
        <begin position="654"/>
        <end position="670"/>
    </location>
</feature>
<feature type="compositionally biased region" description="Acidic residues" evidence="2">
    <location>
        <begin position="486"/>
        <end position="502"/>
    </location>
</feature>
<dbReference type="Proteomes" id="UP001447188">
    <property type="component" value="Unassembled WGS sequence"/>
</dbReference>
<organism evidence="4 5">
    <name type="scientific">Discina gigas</name>
    <dbReference type="NCBI Taxonomy" id="1032678"/>
    <lineage>
        <taxon>Eukaryota</taxon>
        <taxon>Fungi</taxon>
        <taxon>Dikarya</taxon>
        <taxon>Ascomycota</taxon>
        <taxon>Pezizomycotina</taxon>
        <taxon>Pezizomycetes</taxon>
        <taxon>Pezizales</taxon>
        <taxon>Discinaceae</taxon>
        <taxon>Discina</taxon>
    </lineage>
</organism>
<comment type="caution">
    <text evidence="4">The sequence shown here is derived from an EMBL/GenBank/DDBJ whole genome shotgun (WGS) entry which is preliminary data.</text>
</comment>
<evidence type="ECO:0000259" key="3">
    <source>
        <dbReference type="Pfam" id="PF10650"/>
    </source>
</evidence>
<feature type="region of interest" description="Disordered" evidence="2">
    <location>
        <begin position="1024"/>
        <end position="1043"/>
    </location>
</feature>
<keyword evidence="5" id="KW-1185">Reference proteome</keyword>
<feature type="compositionally biased region" description="Polar residues" evidence="2">
    <location>
        <begin position="158"/>
        <end position="179"/>
    </location>
</feature>
<dbReference type="Pfam" id="PF10650">
    <property type="entry name" value="zf-C3H1"/>
    <property type="match status" value="1"/>
</dbReference>
<evidence type="ECO:0000313" key="4">
    <source>
        <dbReference type="EMBL" id="KAL0637423.1"/>
    </source>
</evidence>
<evidence type="ECO:0000256" key="1">
    <source>
        <dbReference type="SAM" id="Coils"/>
    </source>
</evidence>
<gene>
    <name evidence="4" type="ORF">Q9L58_003626</name>
</gene>
<feature type="region of interest" description="Disordered" evidence="2">
    <location>
        <begin position="1"/>
        <end position="193"/>
    </location>
</feature>
<feature type="coiled-coil region" evidence="1">
    <location>
        <begin position="283"/>
        <end position="335"/>
    </location>
</feature>
<feature type="region of interest" description="Disordered" evidence="2">
    <location>
        <begin position="918"/>
        <end position="937"/>
    </location>
</feature>
<feature type="region of interest" description="Disordered" evidence="2">
    <location>
        <begin position="651"/>
        <end position="670"/>
    </location>
</feature>
<feature type="compositionally biased region" description="Basic and acidic residues" evidence="2">
    <location>
        <begin position="919"/>
        <end position="937"/>
    </location>
</feature>
<feature type="compositionally biased region" description="Acidic residues" evidence="2">
    <location>
        <begin position="22"/>
        <end position="35"/>
    </location>
</feature>
<name>A0ABR3GNB6_9PEZI</name>
<feature type="compositionally biased region" description="Polar residues" evidence="2">
    <location>
        <begin position="522"/>
        <end position="537"/>
    </location>
</feature>
<sequence>MDAPPLGFNGPNHRSDDGSPEDREEGELSDADDLDESHVNSRPNNRSSSKQRDRGIQNQQGREFASHGLRANGEVPNHSPVARSQTWNEPYRKEFSQAWNQQGLDRNRSFDPSSAGPPIAPRSEHEKKFDPPSQPKGNFRDRNSSGPSNIISPPSGPKNQSPSYHSTAASRGMHMSNNPVHVPPQSPLETPKTAAEFRSEAQRAVLNMLPLKVTFKYMVEEAGIDANVLKKVFTGIGLPLPTETPSPSPSGDIDHPHRVVAKHKPREKSSDRMEIDKEAQYIRKQLEKDARDRERREAEAKAAELVRQREAAKEEEEKKRRLAEVEAKKEVLRRKIDEMKLPGKSASPGTPLTPISSTPVLEAIARAPALLPLKPEVPRIPGLLLGHLDGCYSDTPSPPRAMPEQCDTIMNDSPEPVASHSPGYSTVSAVASNISTTPATIPSPERLLAQRRKRPVASDMYSEPMPTTKRKFGDQRKIPIELIIDISEEEEEEEEEDPENIGDDSRTSRSTPSTDPKKSTTNGNNSPPRLRPSNTTPIGGVAINGAHSKLDSAKALQDKEEQIRALKEAIQKAQQMKKMRAKTGMSTPTSVGTPDIGTGPSAPPPLSQKQVTDVAMAVASALDNDKKEDKIIRRKEEKKQEILFAQAARTKAKAKADATKLKESRKKEKEEKMKILLTEIEEMERSEAQKRRKKAEEVETAEKWRQQAKEEMEKKLKEAEDERQKTRTALMKIQQEYERMQWEASEMEGRKDALKAELAAMGEVVEKTVDARGEGDETVNQAIFKKKEEIEQLKKAMEESEDDQTTSDTTTASLPGLQLAKSYVLEDSEPEVDVVMMDNVETRVNGLVGIDQQFQVPILERSDNTTSQVSADTSEDAMELDQQVNEEDVNGDDMYTDFDMDAPTNEDARGEDVMINTESGKETEKIPAGEEKQPESGKVRILDARHLRAPIPRDSPEPLLQEVVAPDILGKNAVAEEANVSTSVPEQGKCIEKLVDPAKQFLALTLLVNGYFLMDSKQITSTTATTSDAKKQGKTKTPIQPEHVFTPYKSPLTNFKSFRYHPNFLEFCSGGYKSLTFSNRIDPSKPLCRWELSGGICSDTSCIGQHQRQLEVPDDEILVELASVVEGSNEEERNNYNRGLRQAIAAMREQGIKDFQTVVAGIASYRRRFLGDETRVLRLPYLPITPVQLPQQQQVSSFSTYT</sequence>
<reference evidence="4 5" key="1">
    <citation type="submission" date="2024-02" db="EMBL/GenBank/DDBJ databases">
        <title>Discinaceae phylogenomics.</title>
        <authorList>
            <person name="Dirks A.C."/>
            <person name="James T.Y."/>
        </authorList>
    </citation>
    <scope>NUCLEOTIDE SEQUENCE [LARGE SCALE GENOMIC DNA]</scope>
    <source>
        <strain evidence="4 5">ACD0624</strain>
    </source>
</reference>
<evidence type="ECO:0000256" key="2">
    <source>
        <dbReference type="SAM" id="MobiDB-lite"/>
    </source>
</evidence>
<feature type="region of interest" description="Disordered" evidence="2">
    <location>
        <begin position="684"/>
        <end position="725"/>
    </location>
</feature>
<evidence type="ECO:0000313" key="5">
    <source>
        <dbReference type="Proteomes" id="UP001447188"/>
    </source>
</evidence>
<feature type="region of interest" description="Disordered" evidence="2">
    <location>
        <begin position="794"/>
        <end position="814"/>
    </location>
</feature>
<dbReference type="EMBL" id="JBBBZM010000035">
    <property type="protein sequence ID" value="KAL0637423.1"/>
    <property type="molecule type" value="Genomic_DNA"/>
</dbReference>
<feature type="region of interest" description="Disordered" evidence="2">
    <location>
        <begin position="241"/>
        <end position="272"/>
    </location>
</feature>
<keyword evidence="1" id="KW-0175">Coiled coil</keyword>
<dbReference type="InterPro" id="IPR019607">
    <property type="entry name" value="Putative_zinc-finger_domain"/>
</dbReference>
<feature type="compositionally biased region" description="Basic and acidic residues" evidence="2">
    <location>
        <begin position="548"/>
        <end position="570"/>
    </location>
</feature>